<dbReference type="Gene3D" id="1.10.1790.10">
    <property type="entry name" value="PRD domain"/>
    <property type="match status" value="1"/>
</dbReference>
<keyword evidence="1" id="KW-0677">Repeat</keyword>
<dbReference type="PROSITE" id="PS51099">
    <property type="entry name" value="PTS_EIIB_TYPE_2"/>
    <property type="match status" value="1"/>
</dbReference>
<evidence type="ECO:0000313" key="8">
    <source>
        <dbReference type="EMBL" id="SNU86122.1"/>
    </source>
</evidence>
<keyword evidence="3" id="KW-0010">Activator</keyword>
<evidence type="ECO:0000313" key="9">
    <source>
        <dbReference type="Proteomes" id="UP000215185"/>
    </source>
</evidence>
<evidence type="ECO:0000259" key="5">
    <source>
        <dbReference type="PROSITE" id="PS51094"/>
    </source>
</evidence>
<dbReference type="EMBL" id="LT906439">
    <property type="protein sequence ID" value="SNU86122.1"/>
    <property type="molecule type" value="Genomic_DNA"/>
</dbReference>
<evidence type="ECO:0000256" key="4">
    <source>
        <dbReference type="ARBA" id="ARBA00023163"/>
    </source>
</evidence>
<dbReference type="InterPro" id="IPR036390">
    <property type="entry name" value="WH_DNA-bd_sf"/>
</dbReference>
<dbReference type="Pfam" id="PF00874">
    <property type="entry name" value="PRD"/>
    <property type="match status" value="1"/>
</dbReference>
<dbReference type="InterPro" id="IPR002178">
    <property type="entry name" value="PTS_EIIA_type-2_dom"/>
</dbReference>
<evidence type="ECO:0000259" key="6">
    <source>
        <dbReference type="PROSITE" id="PS51099"/>
    </source>
</evidence>
<dbReference type="GO" id="GO:0006355">
    <property type="term" value="P:regulation of DNA-templated transcription"/>
    <property type="evidence" value="ECO:0007669"/>
    <property type="project" value="InterPro"/>
</dbReference>
<dbReference type="GO" id="GO:0009401">
    <property type="term" value="P:phosphoenolpyruvate-dependent sugar phosphotransferase system"/>
    <property type="evidence" value="ECO:0007669"/>
    <property type="project" value="InterPro"/>
</dbReference>
<dbReference type="InterPro" id="IPR011608">
    <property type="entry name" value="PRD"/>
</dbReference>
<gene>
    <name evidence="8" type="primary">licR_1</name>
    <name evidence="8" type="ORF">SAMEA4412692_00089</name>
</gene>
<dbReference type="Gene3D" id="3.40.930.10">
    <property type="entry name" value="Mannitol-specific EII, Chain A"/>
    <property type="match status" value="1"/>
</dbReference>
<dbReference type="Gene3D" id="3.40.50.2300">
    <property type="match status" value="1"/>
</dbReference>
<evidence type="ECO:0000256" key="2">
    <source>
        <dbReference type="ARBA" id="ARBA00023015"/>
    </source>
</evidence>
<dbReference type="InterPro" id="IPR007737">
    <property type="entry name" value="Mga_HTH"/>
</dbReference>
<dbReference type="Proteomes" id="UP000215185">
    <property type="component" value="Chromosome 1"/>
</dbReference>
<reference evidence="8 9" key="1">
    <citation type="submission" date="2017-06" db="EMBL/GenBank/DDBJ databases">
        <authorList>
            <consortium name="Pathogen Informatics"/>
        </authorList>
    </citation>
    <scope>NUCLEOTIDE SEQUENCE [LARGE SCALE GENOMIC DNA]</scope>
    <source>
        <strain evidence="8 9">NCTC13788</strain>
    </source>
</reference>
<keyword evidence="4" id="KW-0804">Transcription</keyword>
<protein>
    <submittedName>
        <fullName evidence="8">Transcriptional regulator-antiterminator</fullName>
    </submittedName>
</protein>
<keyword evidence="9" id="KW-1185">Reference proteome</keyword>
<dbReference type="InterPro" id="IPR013011">
    <property type="entry name" value="PTS_EIIB_2"/>
</dbReference>
<dbReference type="InterPro" id="IPR036634">
    <property type="entry name" value="PRD_sf"/>
</dbReference>
<evidence type="ECO:0000259" key="7">
    <source>
        <dbReference type="PROSITE" id="PS51372"/>
    </source>
</evidence>
<dbReference type="SUPFAM" id="SSF46785">
    <property type="entry name" value="Winged helix' DNA-binding domain"/>
    <property type="match status" value="1"/>
</dbReference>
<feature type="domain" description="PTS EIIB type-2" evidence="6">
    <location>
        <begin position="408"/>
        <end position="499"/>
    </location>
</feature>
<dbReference type="GO" id="GO:0008982">
    <property type="term" value="F:protein-N(PI)-phosphohistidine-sugar phosphotransferase activity"/>
    <property type="evidence" value="ECO:0007669"/>
    <property type="project" value="InterPro"/>
</dbReference>
<dbReference type="RefSeq" id="WP_018372983.1">
    <property type="nucleotide sequence ID" value="NZ_LT906439.1"/>
</dbReference>
<evidence type="ECO:0000256" key="3">
    <source>
        <dbReference type="ARBA" id="ARBA00023159"/>
    </source>
</evidence>
<dbReference type="AlphaFoldDB" id="A0A239SLL4"/>
<dbReference type="Gene3D" id="1.10.10.10">
    <property type="entry name" value="Winged helix-like DNA-binding domain superfamily/Winged helix DNA-binding domain"/>
    <property type="match status" value="2"/>
</dbReference>
<dbReference type="CDD" id="cd00211">
    <property type="entry name" value="PTS_IIA_fru"/>
    <property type="match status" value="1"/>
</dbReference>
<keyword evidence="2" id="KW-0805">Transcription regulation</keyword>
<dbReference type="InterPro" id="IPR036388">
    <property type="entry name" value="WH-like_DNA-bd_sf"/>
</dbReference>
<dbReference type="InterPro" id="IPR050661">
    <property type="entry name" value="BglG_antiterminators"/>
</dbReference>
<proteinExistence type="predicted"/>
<dbReference type="Pfam" id="PF05043">
    <property type="entry name" value="Mga"/>
    <property type="match status" value="1"/>
</dbReference>
<dbReference type="Pfam" id="PF00359">
    <property type="entry name" value="PTS_EIIA_2"/>
    <property type="match status" value="1"/>
</dbReference>
<dbReference type="CDD" id="cd05568">
    <property type="entry name" value="PTS_IIB_bgl_like"/>
    <property type="match status" value="1"/>
</dbReference>
<organism evidence="8 9">
    <name type="scientific">Streptococcus merionis</name>
    <dbReference type="NCBI Taxonomy" id="400065"/>
    <lineage>
        <taxon>Bacteria</taxon>
        <taxon>Bacillati</taxon>
        <taxon>Bacillota</taxon>
        <taxon>Bacilli</taxon>
        <taxon>Lactobacillales</taxon>
        <taxon>Streptococcaceae</taxon>
        <taxon>Streptococcus</taxon>
    </lineage>
</organism>
<dbReference type="SUPFAM" id="SSF55804">
    <property type="entry name" value="Phoshotransferase/anion transport protein"/>
    <property type="match status" value="1"/>
</dbReference>
<dbReference type="PROSITE" id="PS51372">
    <property type="entry name" value="PRD_2"/>
    <property type="match status" value="1"/>
</dbReference>
<dbReference type="KEGG" id="smen:SAMEA4412692_0089"/>
<feature type="domain" description="PTS EIIA type-2" evidence="5">
    <location>
        <begin position="502"/>
        <end position="641"/>
    </location>
</feature>
<evidence type="ECO:0000256" key="1">
    <source>
        <dbReference type="ARBA" id="ARBA00022737"/>
    </source>
</evidence>
<accession>A0A239SLL4</accession>
<dbReference type="SUPFAM" id="SSF63520">
    <property type="entry name" value="PTS-regulatory domain, PRD"/>
    <property type="match status" value="1"/>
</dbReference>
<dbReference type="Pfam" id="PF08279">
    <property type="entry name" value="HTH_11"/>
    <property type="match status" value="1"/>
</dbReference>
<sequence>MSIFDYQRLDNILNLLVQREEAIHIEEISSYCNVSDRTIRSDINTINDYIVKHGAHIVLIRKQGYIIEYSDKNEFDTFWNNQDTGTFLFTTSTSRLTYLIRLFLTNNSYITQEYLQSILFVSQNTLYSDFRILKQYLSPYSLKIANKSNLGYRLEGEEQNIRSAIINLIFKENLTDYLTGSITVDRNICNNISYRQFNDIFLNYFSNMIHLDSDYFYRNIFSSLLLAASRVKSGHTLKNFNQSIKLDRHSAKIVENFIQEVESEFNLIFSDMEKDYLQFCIAENYPNFIDDSLTKSNQQLAEEIVKTIQNFLKSLSSSAWVLDSSLEKNLLEHIKLFLKVQVIKGNRNNPLLETIKNSFPYAFDLAINCSQEIVRNYNIHFSEDEISYIALHFANAIERDSTSTLKQLSLAIICGNGRTFSSIIEAKIKRHFPNRFAKIVKFSYSTFQNTEDLEKFDIIISTVPIKTSDFPVIQINIDDLDTSMNQIENKLSELNFLESNDDLFSINRFLVLEERTKKEDVLHLLNNKLLEQGLVNSNFLKDIQKREEISSTTISDSIAVPHPLGDSVIKSSIFPVIAPKGIIWDDKIVKFVFLFAINSENSNQMQQFYDQLLDFISSDKLQTKLLKEANYQTFMDIFSLN</sequence>
<dbReference type="PANTHER" id="PTHR30185">
    <property type="entry name" value="CRYPTIC BETA-GLUCOSIDE BGL OPERON ANTITERMINATOR"/>
    <property type="match status" value="1"/>
</dbReference>
<dbReference type="PROSITE" id="PS51094">
    <property type="entry name" value="PTS_EIIA_TYPE_2"/>
    <property type="match status" value="1"/>
</dbReference>
<dbReference type="STRING" id="1123308.GCA_000380085_00420"/>
<dbReference type="PANTHER" id="PTHR30185:SF13">
    <property type="entry name" value="LICABCH OPERON REGULATOR-RELATED"/>
    <property type="match status" value="1"/>
</dbReference>
<feature type="domain" description="PRD" evidence="7">
    <location>
        <begin position="292"/>
        <end position="403"/>
    </location>
</feature>
<dbReference type="InterPro" id="IPR016152">
    <property type="entry name" value="PTrfase/Anion_transptr"/>
</dbReference>
<name>A0A239SLL4_9STRE</name>
<dbReference type="InterPro" id="IPR013196">
    <property type="entry name" value="HTH_11"/>
</dbReference>
<dbReference type="OrthoDB" id="3710983at2"/>